<proteinExistence type="predicted"/>
<feature type="compositionally biased region" description="Basic residues" evidence="1">
    <location>
        <begin position="68"/>
        <end position="82"/>
    </location>
</feature>
<comment type="caution">
    <text evidence="2">The sequence shown here is derived from an EMBL/GenBank/DDBJ whole genome shotgun (WGS) entry which is preliminary data.</text>
</comment>
<feature type="compositionally biased region" description="Polar residues" evidence="1">
    <location>
        <begin position="168"/>
        <end position="182"/>
    </location>
</feature>
<evidence type="ECO:0000313" key="3">
    <source>
        <dbReference type="Proteomes" id="UP000298663"/>
    </source>
</evidence>
<evidence type="ECO:0000313" key="2">
    <source>
        <dbReference type="EMBL" id="TKR71988.1"/>
    </source>
</evidence>
<accession>A0A4U5MQW5</accession>
<reference evidence="2 3" key="1">
    <citation type="journal article" date="2015" name="Genome Biol.">
        <title>Comparative genomics of Steinernema reveals deeply conserved gene regulatory networks.</title>
        <authorList>
            <person name="Dillman A.R."/>
            <person name="Macchietto M."/>
            <person name="Porter C.F."/>
            <person name="Rogers A."/>
            <person name="Williams B."/>
            <person name="Antoshechkin I."/>
            <person name="Lee M.M."/>
            <person name="Goodwin Z."/>
            <person name="Lu X."/>
            <person name="Lewis E.E."/>
            <person name="Goodrich-Blair H."/>
            <person name="Stock S.P."/>
            <person name="Adams B.J."/>
            <person name="Sternberg P.W."/>
            <person name="Mortazavi A."/>
        </authorList>
    </citation>
    <scope>NUCLEOTIDE SEQUENCE [LARGE SCALE GENOMIC DNA]</scope>
    <source>
        <strain evidence="2 3">ALL</strain>
    </source>
</reference>
<dbReference type="Proteomes" id="UP000298663">
    <property type="component" value="Unassembled WGS sequence"/>
</dbReference>
<name>A0A4U5MQW5_STECR</name>
<dbReference type="EMBL" id="AZBU02000006">
    <property type="protein sequence ID" value="TKR71988.1"/>
    <property type="molecule type" value="Genomic_DNA"/>
</dbReference>
<feature type="region of interest" description="Disordered" evidence="1">
    <location>
        <begin position="57"/>
        <end position="82"/>
    </location>
</feature>
<reference evidence="2 3" key="2">
    <citation type="journal article" date="2019" name="G3 (Bethesda)">
        <title>Hybrid Assembly of the Genome of the Entomopathogenic Nematode Steinernema carpocapsae Identifies the X-Chromosome.</title>
        <authorList>
            <person name="Serra L."/>
            <person name="Macchietto M."/>
            <person name="Macias-Munoz A."/>
            <person name="McGill C.J."/>
            <person name="Rodriguez I.M."/>
            <person name="Rodriguez B."/>
            <person name="Murad R."/>
            <person name="Mortazavi A."/>
        </authorList>
    </citation>
    <scope>NUCLEOTIDE SEQUENCE [LARGE SCALE GENOMIC DNA]</scope>
    <source>
        <strain evidence="2 3">ALL</strain>
    </source>
</reference>
<protein>
    <submittedName>
        <fullName evidence="2">Uncharacterized protein</fullName>
    </submittedName>
</protein>
<gene>
    <name evidence="2" type="ORF">L596_019514</name>
</gene>
<dbReference type="AlphaFoldDB" id="A0A4U5MQW5"/>
<feature type="region of interest" description="Disordered" evidence="1">
    <location>
        <begin position="162"/>
        <end position="182"/>
    </location>
</feature>
<organism evidence="2 3">
    <name type="scientific">Steinernema carpocapsae</name>
    <name type="common">Entomopathogenic nematode</name>
    <dbReference type="NCBI Taxonomy" id="34508"/>
    <lineage>
        <taxon>Eukaryota</taxon>
        <taxon>Metazoa</taxon>
        <taxon>Ecdysozoa</taxon>
        <taxon>Nematoda</taxon>
        <taxon>Chromadorea</taxon>
        <taxon>Rhabditida</taxon>
        <taxon>Tylenchina</taxon>
        <taxon>Panagrolaimomorpha</taxon>
        <taxon>Strongyloidoidea</taxon>
        <taxon>Steinernematidae</taxon>
        <taxon>Steinernema</taxon>
    </lineage>
</organism>
<keyword evidence="3" id="KW-1185">Reference proteome</keyword>
<evidence type="ECO:0000256" key="1">
    <source>
        <dbReference type="SAM" id="MobiDB-lite"/>
    </source>
</evidence>
<sequence length="279" mass="31444">MSLPTCPRRDAFISDSLRSCGRKNLTRKWQYLEEKAQTLLSRDRFIRSRLKFEVGRSKMATRSGSSAPRHHREKDRSSHRHAKKTLNGADLMAAIAEQVDVALKSLEAQLNERAEAERTPRNEAVKEALQSGDSEEAFLVLPRHEETDVSLIRFGSSVLKSTSKRSKQASLDGQSSFQNSRIPSSVVSPVSTSFSMTATDSRRSIISEYCMDKNSPAKPLKSIMKRDKNRTDHSETGRFDFSFGVPGKNNARIPVHLVVEYDQEGLQRIYANGREAHFS</sequence>